<protein>
    <submittedName>
        <fullName evidence="4">Sulfatase</fullName>
    </submittedName>
</protein>
<evidence type="ECO:0000313" key="4">
    <source>
        <dbReference type="EMBL" id="WKN40201.1"/>
    </source>
</evidence>
<reference evidence="4" key="2">
    <citation type="journal article" date="2024" name="Antonie Van Leeuwenhoek">
        <title>Roseihalotalea indica gen. nov., sp. nov., a halophilic Bacteroidetes from mesopelagic Southwest Indian Ocean with higher carbohydrate metabolic potential.</title>
        <authorList>
            <person name="Chen B."/>
            <person name="Zhang M."/>
            <person name="Lin D."/>
            <person name="Ye J."/>
            <person name="Tang K."/>
        </authorList>
    </citation>
    <scope>NUCLEOTIDE SEQUENCE</scope>
    <source>
        <strain evidence="4">TK19036</strain>
    </source>
</reference>
<dbReference type="Pfam" id="PF00884">
    <property type="entry name" value="Sulfatase"/>
    <property type="match status" value="1"/>
</dbReference>
<organism evidence="4">
    <name type="scientific">Roseihalotalea indica</name>
    <dbReference type="NCBI Taxonomy" id="2867963"/>
    <lineage>
        <taxon>Bacteria</taxon>
        <taxon>Pseudomonadati</taxon>
        <taxon>Bacteroidota</taxon>
        <taxon>Cytophagia</taxon>
        <taxon>Cytophagales</taxon>
        <taxon>Catalimonadaceae</taxon>
        <taxon>Roseihalotalea</taxon>
    </lineage>
</organism>
<reference evidence="4" key="1">
    <citation type="journal article" date="2023" name="Comput. Struct. Biotechnol. J.">
        <title>Discovery of a novel marine Bacteroidetes with a rich repertoire of carbohydrate-active enzymes.</title>
        <authorList>
            <person name="Chen B."/>
            <person name="Liu G."/>
            <person name="Chen Q."/>
            <person name="Wang H."/>
            <person name="Liu L."/>
            <person name="Tang K."/>
        </authorList>
    </citation>
    <scope>NUCLEOTIDE SEQUENCE</scope>
    <source>
        <strain evidence="4">TK19036</strain>
    </source>
</reference>
<dbReference type="Gene3D" id="3.40.720.10">
    <property type="entry name" value="Alkaline Phosphatase, subunit A"/>
    <property type="match status" value="1"/>
</dbReference>
<evidence type="ECO:0000256" key="2">
    <source>
        <dbReference type="SAM" id="SignalP"/>
    </source>
</evidence>
<proteinExistence type="predicted"/>
<dbReference type="InterPro" id="IPR052701">
    <property type="entry name" value="GAG_Ulvan_Degrading_Sulfatases"/>
</dbReference>
<dbReference type="CDD" id="cd16027">
    <property type="entry name" value="SGSH"/>
    <property type="match status" value="1"/>
</dbReference>
<keyword evidence="2" id="KW-0732">Signal</keyword>
<name>A0AA49JK94_9BACT</name>
<dbReference type="EMBL" id="CP120682">
    <property type="protein sequence ID" value="WKN40201.1"/>
    <property type="molecule type" value="Genomic_DNA"/>
</dbReference>
<dbReference type="PANTHER" id="PTHR43751">
    <property type="entry name" value="SULFATASE"/>
    <property type="match status" value="1"/>
</dbReference>
<dbReference type="InterPro" id="IPR000917">
    <property type="entry name" value="Sulfatase_N"/>
</dbReference>
<feature type="chain" id="PRO_5041210070" evidence="2">
    <location>
        <begin position="23"/>
        <end position="529"/>
    </location>
</feature>
<dbReference type="AlphaFoldDB" id="A0AA49JK94"/>
<dbReference type="SUPFAM" id="SSF53649">
    <property type="entry name" value="Alkaline phosphatase-like"/>
    <property type="match status" value="1"/>
</dbReference>
<accession>A0AA49JK94</accession>
<feature type="signal peptide" evidence="2">
    <location>
        <begin position="1"/>
        <end position="22"/>
    </location>
</feature>
<evidence type="ECO:0000259" key="3">
    <source>
        <dbReference type="Pfam" id="PF00884"/>
    </source>
</evidence>
<gene>
    <name evidence="4" type="ORF">K4G66_16025</name>
</gene>
<feature type="domain" description="Sulfatase N-terminal" evidence="3">
    <location>
        <begin position="30"/>
        <end position="320"/>
    </location>
</feature>
<sequence length="529" mass="59990">MLRYLLYLTALSSIFSACQSDATLTEERRPNILFAIADDASFPHMGAYGCTWVTTPGFDRVAENGLLFMNAYTPNAKCAPSRACILTGRNSWQLEEAANHSPFFPSKFTTFMESLSGHGYFVGHTAKGWAPGEAGERNGKPRQLTGPAFNEHSTTPPADYISKNDYAENFRAFLNTKPDSLPFCFWYGSTEPHRAYEYGAGIRKGGKQLSDIEDIPDFWPQNDTVRTDMLDYAFEIEYFDQHLVKMLDMLEEAGELENTIVIVTADNGMPFPRIKGQTYEMSNHLPFAVMWPAGIEEPGRSLEDYISFIDIAPTLLEIAHVPFEESNMQAIQGQSLTGLFQAQLTDSVARDHVLIGKERHDVGRPHDWGYPIRGIVKNDYLYIRNFEPDRWPAGNPETGYLNTDGSPTKTLVLQSHHKASMENYWAMNFGKRPSEELYRIDEDPNCVHNLAYDPELAPVMEAMENQLYAELKEQGDPRMFGRGDIFDNYVYSSEATRGFYERYMGGEDIKTGWVNPSDFEEKIEEEGIH</sequence>
<dbReference type="InterPro" id="IPR017850">
    <property type="entry name" value="Alkaline_phosphatase_core_sf"/>
</dbReference>
<feature type="region of interest" description="Disordered" evidence="1">
    <location>
        <begin position="131"/>
        <end position="157"/>
    </location>
</feature>
<dbReference type="PANTHER" id="PTHR43751:SF1">
    <property type="entry name" value="SULFATASE ATSG-RELATED"/>
    <property type="match status" value="1"/>
</dbReference>
<evidence type="ECO:0000256" key="1">
    <source>
        <dbReference type="SAM" id="MobiDB-lite"/>
    </source>
</evidence>
<dbReference type="PROSITE" id="PS51257">
    <property type="entry name" value="PROKAR_LIPOPROTEIN"/>
    <property type="match status" value="1"/>
</dbReference>